<dbReference type="InterPro" id="IPR020122">
    <property type="entry name" value="Alphabaculovirus_Y056"/>
</dbReference>
<sequence>MDSTRHVAFCPRCSFATDCNVSVLYYIEMHRNFNKKYCCDCSNDFIVAQVEYWKHNRACSILSLY</sequence>
<protein>
    <submittedName>
        <fullName evidence="1">DekiORF97</fullName>
    </submittedName>
</protein>
<dbReference type="EMBL" id="JX193905">
    <property type="protein sequence ID" value="AFS51974.1"/>
    <property type="molecule type" value="Genomic_DNA"/>
</dbReference>
<organism evidence="1">
    <name type="scientific">Dendrolimus kikuchii nucleopolyhedrovirus</name>
    <dbReference type="NCBI Taxonomy" id="1219875"/>
    <lineage>
        <taxon>Viruses</taxon>
        <taxon>Viruses incertae sedis</taxon>
        <taxon>Naldaviricetes</taxon>
        <taxon>Lefavirales</taxon>
        <taxon>Baculoviridae</taxon>
        <taxon>Alphabaculovirus</taxon>
    </lineage>
</organism>
<name>V9LSS1_9ABAC</name>
<accession>V9LSS1</accession>
<proteinExistence type="predicted"/>
<dbReference type="Pfam" id="PF10891">
    <property type="entry name" value="DUF2719"/>
    <property type="match status" value="1"/>
</dbReference>
<evidence type="ECO:0000313" key="1">
    <source>
        <dbReference type="EMBL" id="AFS51974.1"/>
    </source>
</evidence>
<reference evidence="1" key="1">
    <citation type="submission" date="2012-06" db="EMBL/GenBank/DDBJ databases">
        <title>Genomic sequencing and analysis of the Dendrolimus kikuchii nucleopolyhedrovirus.</title>
        <authorList>
            <person name="Yang M.M."/>
        </authorList>
    </citation>
    <scope>NUCLEOTIDE SEQUENCE</scope>
    <source>
        <strain evidence="1">YN</strain>
    </source>
</reference>